<evidence type="ECO:0000256" key="6">
    <source>
        <dbReference type="ARBA" id="ARBA00022984"/>
    </source>
</evidence>
<dbReference type="SUPFAM" id="SSF53756">
    <property type="entry name" value="UDP-Glycosyltransferase/glycogen phosphorylase"/>
    <property type="match status" value="1"/>
</dbReference>
<comment type="caution">
    <text evidence="13">The sequence shown here is derived from an EMBL/GenBank/DDBJ whole genome shotgun (WGS) entry which is preliminary data.</text>
</comment>
<name>A0ABR8STL2_9BACL</name>
<proteinExistence type="inferred from homology"/>
<keyword evidence="5 10" id="KW-0133">Cell shape</keyword>
<feature type="binding site" evidence="10">
    <location>
        <position position="197"/>
    </location>
    <ligand>
        <name>UDP-N-acetyl-alpha-D-glucosamine</name>
        <dbReference type="ChEBI" id="CHEBI:57705"/>
    </ligand>
</feature>
<dbReference type="CDD" id="cd03785">
    <property type="entry name" value="GT28_MurG"/>
    <property type="match status" value="1"/>
</dbReference>
<evidence type="ECO:0000256" key="1">
    <source>
        <dbReference type="ARBA" id="ARBA00022475"/>
    </source>
</evidence>
<keyword evidence="9 10" id="KW-0961">Cell wall biogenesis/degradation</keyword>
<dbReference type="PANTHER" id="PTHR21015:SF27">
    <property type="entry name" value="UDP-N-ACETYLGLUCOSAMINE--N-ACETYLMURAMYL-(PENTAPEPTIDE) PYROPHOSPHORYL-UNDECAPRENOL N-ACETYLGLUCOSAMINE TRANSFERASE"/>
    <property type="match status" value="1"/>
</dbReference>
<protein>
    <recommendedName>
        <fullName evidence="10">UDP-N-acetylglucosamine--N-acetylmuramyl-(pentapeptide) pyrophosphoryl-undecaprenol N-acetylglucosamine transferase</fullName>
        <ecNumber evidence="10">2.4.1.227</ecNumber>
    </recommendedName>
    <alternativeName>
        <fullName evidence="10">Undecaprenyl-PP-MurNAc-pentapeptide-UDPGlcNAc GlcNAc transferase</fullName>
    </alternativeName>
</protein>
<evidence type="ECO:0000313" key="14">
    <source>
        <dbReference type="Proteomes" id="UP000608071"/>
    </source>
</evidence>
<evidence type="ECO:0000259" key="11">
    <source>
        <dbReference type="Pfam" id="PF03033"/>
    </source>
</evidence>
<comment type="catalytic activity">
    <reaction evidence="10">
        <text>di-trans,octa-cis-undecaprenyl diphospho-N-acetyl-alpha-D-muramoyl-L-alanyl-D-glutamyl-meso-2,6-diaminopimeloyl-D-alanyl-D-alanine + UDP-N-acetyl-alpha-D-glucosamine = di-trans,octa-cis-undecaprenyl diphospho-[N-acetyl-alpha-D-glucosaminyl-(1-&gt;4)]-N-acetyl-alpha-D-muramoyl-L-alanyl-D-glutamyl-meso-2,6-diaminopimeloyl-D-alanyl-D-alanine + UDP + H(+)</text>
        <dbReference type="Rhea" id="RHEA:31227"/>
        <dbReference type="ChEBI" id="CHEBI:15378"/>
        <dbReference type="ChEBI" id="CHEBI:57705"/>
        <dbReference type="ChEBI" id="CHEBI:58223"/>
        <dbReference type="ChEBI" id="CHEBI:61387"/>
        <dbReference type="ChEBI" id="CHEBI:61388"/>
        <dbReference type="EC" id="2.4.1.227"/>
    </reaction>
</comment>
<dbReference type="EC" id="2.4.1.227" evidence="10"/>
<accession>A0ABR8STL2</accession>
<keyword evidence="3 10" id="KW-0328">Glycosyltransferase</keyword>
<keyword evidence="14" id="KW-1185">Reference proteome</keyword>
<evidence type="ECO:0000256" key="2">
    <source>
        <dbReference type="ARBA" id="ARBA00022618"/>
    </source>
</evidence>
<dbReference type="EMBL" id="JACSQL010000001">
    <property type="protein sequence ID" value="MBD7966826.1"/>
    <property type="molecule type" value="Genomic_DNA"/>
</dbReference>
<dbReference type="RefSeq" id="WP_191797704.1">
    <property type="nucleotide sequence ID" value="NZ_JACSQL010000001.1"/>
</dbReference>
<dbReference type="Gene3D" id="3.40.50.2000">
    <property type="entry name" value="Glycogen Phosphorylase B"/>
    <property type="match status" value="2"/>
</dbReference>
<feature type="domain" description="Glycosyltransferase family 28 N-terminal" evidence="11">
    <location>
        <begin position="6"/>
        <end position="144"/>
    </location>
</feature>
<dbReference type="Pfam" id="PF04101">
    <property type="entry name" value="Glyco_tran_28_C"/>
    <property type="match status" value="1"/>
</dbReference>
<keyword evidence="8 10" id="KW-0131">Cell cycle</keyword>
<dbReference type="InterPro" id="IPR007235">
    <property type="entry name" value="Glyco_trans_28_C"/>
</dbReference>
<comment type="subcellular location">
    <subcellularLocation>
        <location evidence="10">Cell membrane</location>
        <topology evidence="10">Peripheral membrane protein</topology>
        <orientation evidence="10">Cytoplasmic side</orientation>
    </subcellularLocation>
</comment>
<evidence type="ECO:0000256" key="3">
    <source>
        <dbReference type="ARBA" id="ARBA00022676"/>
    </source>
</evidence>
<evidence type="ECO:0000256" key="9">
    <source>
        <dbReference type="ARBA" id="ARBA00023316"/>
    </source>
</evidence>
<feature type="binding site" evidence="10">
    <location>
        <position position="167"/>
    </location>
    <ligand>
        <name>UDP-N-acetyl-alpha-D-glucosamine</name>
        <dbReference type="ChEBI" id="CHEBI:57705"/>
    </ligand>
</feature>
<evidence type="ECO:0000256" key="7">
    <source>
        <dbReference type="ARBA" id="ARBA00023136"/>
    </source>
</evidence>
<feature type="binding site" evidence="10">
    <location>
        <begin position="13"/>
        <end position="15"/>
    </location>
    <ligand>
        <name>UDP-N-acetyl-alpha-D-glucosamine</name>
        <dbReference type="ChEBI" id="CHEBI:57705"/>
    </ligand>
</feature>
<evidence type="ECO:0000256" key="5">
    <source>
        <dbReference type="ARBA" id="ARBA00022960"/>
    </source>
</evidence>
<keyword evidence="2 10" id="KW-0132">Cell division</keyword>
<gene>
    <name evidence="10" type="primary">murG</name>
    <name evidence="13" type="ORF">H9647_01995</name>
</gene>
<feature type="domain" description="Glycosyl transferase family 28 C-terminal" evidence="12">
    <location>
        <begin position="190"/>
        <end position="338"/>
    </location>
</feature>
<evidence type="ECO:0000313" key="13">
    <source>
        <dbReference type="EMBL" id="MBD7966826.1"/>
    </source>
</evidence>
<sequence length="358" mass="40029">MEQQTIVFTGGGSAGHVTVNLALIPYFLKKGEKVHYIGSRDGIEKELVQSLEEVSYRAIATGKLRRYLSVKNLKDPFRVLKGVGEAYRYLGDAKPSIVFSKGGFVSVPVVLAAWMRKIPVVLHESDLTPGLANRIALPFATQVCTTFEEAAEHLKGNKAVHVGAVVREELRQGDKERARRWLGFEKEKPVLLFMGGSLGAKKMNDTLRAIVTELTGKYQIVHLCGKGQVNLEVDSVKGYKAFEYLQDELPDVLALADMVISRAGSNAIFEFLTLQKPMLLIPLSEKVSRGDQLLNAKAFEKSGYAQILWEEHLSEDTLLESIRLLDENKEKIRAKMLDYNRQDAISEIIKIIENSRLK</sequence>
<evidence type="ECO:0000256" key="4">
    <source>
        <dbReference type="ARBA" id="ARBA00022679"/>
    </source>
</evidence>
<evidence type="ECO:0000256" key="10">
    <source>
        <dbReference type="HAMAP-Rule" id="MF_00033"/>
    </source>
</evidence>
<comment type="caution">
    <text evidence="10">Lacks conserved residue(s) required for the propagation of feature annotation.</text>
</comment>
<comment type="function">
    <text evidence="10">Cell wall formation. Catalyzes the transfer of a GlcNAc subunit on undecaprenyl-pyrophosphoryl-MurNAc-pentapeptide (lipid intermediate I) to form undecaprenyl-pyrophosphoryl-MurNAc-(pentapeptide)GlcNAc (lipid intermediate II).</text>
</comment>
<comment type="similarity">
    <text evidence="10">Belongs to the glycosyltransferase 28 family. MurG subfamily.</text>
</comment>
<keyword evidence="6 10" id="KW-0573">Peptidoglycan synthesis</keyword>
<dbReference type="NCBIfam" id="NF009102">
    <property type="entry name" value="PRK12446.1"/>
    <property type="match status" value="1"/>
</dbReference>
<dbReference type="Pfam" id="PF03033">
    <property type="entry name" value="Glyco_transf_28"/>
    <property type="match status" value="1"/>
</dbReference>
<dbReference type="InterPro" id="IPR006009">
    <property type="entry name" value="GlcNAc_MurG"/>
</dbReference>
<keyword evidence="1 10" id="KW-1003">Cell membrane</keyword>
<dbReference type="InterPro" id="IPR004276">
    <property type="entry name" value="GlycoTrans_28_N"/>
</dbReference>
<feature type="binding site" evidence="10">
    <location>
        <position position="292"/>
    </location>
    <ligand>
        <name>UDP-N-acetyl-alpha-D-glucosamine</name>
        <dbReference type="ChEBI" id="CHEBI:57705"/>
    </ligand>
</feature>
<keyword evidence="7 10" id="KW-0472">Membrane</keyword>
<evidence type="ECO:0000259" key="12">
    <source>
        <dbReference type="Pfam" id="PF04101"/>
    </source>
</evidence>
<keyword evidence="4 10" id="KW-0808">Transferase</keyword>
<organism evidence="13 14">
    <name type="scientific">Paenibacillus gallinarum</name>
    <dbReference type="NCBI Taxonomy" id="2762232"/>
    <lineage>
        <taxon>Bacteria</taxon>
        <taxon>Bacillati</taxon>
        <taxon>Bacillota</taxon>
        <taxon>Bacilli</taxon>
        <taxon>Bacillales</taxon>
        <taxon>Paenibacillaceae</taxon>
        <taxon>Paenibacillus</taxon>
    </lineage>
</organism>
<reference evidence="13 14" key="1">
    <citation type="submission" date="2020-08" db="EMBL/GenBank/DDBJ databases">
        <title>A Genomic Blueprint of the Chicken Gut Microbiome.</title>
        <authorList>
            <person name="Gilroy R."/>
            <person name="Ravi A."/>
            <person name="Getino M."/>
            <person name="Pursley I."/>
            <person name="Horton D.L."/>
            <person name="Alikhan N.-F."/>
            <person name="Baker D."/>
            <person name="Gharbi K."/>
            <person name="Hall N."/>
            <person name="Watson M."/>
            <person name="Adriaenssens E.M."/>
            <person name="Foster-Nyarko E."/>
            <person name="Jarju S."/>
            <person name="Secka A."/>
            <person name="Antonio M."/>
            <person name="Oren A."/>
            <person name="Chaudhuri R."/>
            <person name="La Ragione R.M."/>
            <person name="Hildebrand F."/>
            <person name="Pallen M.J."/>
        </authorList>
    </citation>
    <scope>NUCLEOTIDE SEQUENCE [LARGE SCALE GENOMIC DNA]</scope>
    <source>
        <strain evidence="13 14">Sa2BVA9</strain>
    </source>
</reference>
<dbReference type="NCBIfam" id="TIGR01133">
    <property type="entry name" value="murG"/>
    <property type="match status" value="1"/>
</dbReference>
<dbReference type="HAMAP" id="MF_00033">
    <property type="entry name" value="MurG"/>
    <property type="match status" value="1"/>
</dbReference>
<comment type="pathway">
    <text evidence="10">Cell wall biogenesis; peptidoglycan biosynthesis.</text>
</comment>
<dbReference type="PANTHER" id="PTHR21015">
    <property type="entry name" value="UDP-N-ACETYLGLUCOSAMINE--N-ACETYLMURAMYL-(PENTAPEPTIDE) PYROPHOSPHORYL-UNDECAPRENOL N-ACETYLGLUCOSAMINE TRANSFERASE 1"/>
    <property type="match status" value="1"/>
</dbReference>
<dbReference type="Proteomes" id="UP000608071">
    <property type="component" value="Unassembled WGS sequence"/>
</dbReference>
<evidence type="ECO:0000256" key="8">
    <source>
        <dbReference type="ARBA" id="ARBA00023306"/>
    </source>
</evidence>